<sequence length="821" mass="88920">MPNLILMSHAWLLVAVLSLLLLHCSSFIVSNGGGVGLNGLNSAQHNLLRNLDIISPFRHHQLPLQRTTDTVSTLKSSTTLFSVAPNKGSPLSPDDLQILYDNSTGSLDSTLSPSTGASRVKATNLAPSEPSSSDPLIASLQRSRKSLVNCPQIWSETAKHVPNSPALVDNYNCDVKITYTFREMEEMVDKASNVFRSLGVKRGVNAAIFGENSAKWLVADHGVQGAGGASAVRGADAPPDEIRYIYQHSDSIIAILQGPALLKKLAVDAEKEGIGSPLGLVSKNGGVEEVVLMHREKLDLQQIISDHPNLSKLKITFLDDLLASAHVVSPPPHSTVLSTDPATIVYTSGTTGRPKGVVLTHSNLLHQMDHRLSPSNAYEESEPLPNETFLSLLPVWHITERTFELWVATRGAKVVYSSIRTFKNDLEKWKPEWMVLVPRVLEKVASGVQAKFNAGSFVQRKIVALVTAAGLKRNASLRILNGLVEASAPPGLKAKLKARLKVMLLNPVCAVGDKLVWSKVKNGFGGNQKVIISGGSALSEGLERFYDLAGIKIIVGYGLTETSPLVAHRRLDCNLNVGGCVGKETYSTIIKVVDEVTRQEKEQGEIGVVLAKGPQVMREYYKDEEATKKAIDEQGFFDTGDLGKINVATGDLILTGRCKDTIVLSNGENIEPQPIEDKILSTSGIIEQVMLMGDDGRRLIAVTVVDLPGLAEKGLVTKEEKDKYQKLVDIMNDPKFDREEADNAKIELERLGSELRSDPAVVSAVVADLKAASGTSAGFRKWESVQDAYIVVEPFAMSNGLLTQSFKVKRAQVAEAYGEGN</sequence>
<feature type="chain" id="PRO_5040886669" description="AMP-dependent synthetase/ligase domain-containing protein" evidence="1">
    <location>
        <begin position="27"/>
        <end position="821"/>
    </location>
</feature>
<dbReference type="EMBL" id="BRXY01000157">
    <property type="protein sequence ID" value="GMH72494.1"/>
    <property type="molecule type" value="Genomic_DNA"/>
</dbReference>
<protein>
    <recommendedName>
        <fullName evidence="2">AMP-dependent synthetase/ligase domain-containing protein</fullName>
    </recommendedName>
</protein>
<dbReference type="InterPro" id="IPR020845">
    <property type="entry name" value="AMP-binding_CS"/>
</dbReference>
<evidence type="ECO:0000259" key="2">
    <source>
        <dbReference type="Pfam" id="PF00501"/>
    </source>
</evidence>
<dbReference type="InterPro" id="IPR042099">
    <property type="entry name" value="ANL_N_sf"/>
</dbReference>
<proteinExistence type="predicted"/>
<dbReference type="Pfam" id="PF23562">
    <property type="entry name" value="AMP-binding_C_3"/>
    <property type="match status" value="1"/>
</dbReference>
<dbReference type="PANTHER" id="PTHR43813:SF1">
    <property type="entry name" value="ACYL-ACTIVATING ENZYME 16, CHLOROPLASTIC-RELATED"/>
    <property type="match status" value="1"/>
</dbReference>
<dbReference type="Proteomes" id="UP001165085">
    <property type="component" value="Unassembled WGS sequence"/>
</dbReference>
<organism evidence="3 4">
    <name type="scientific">Triparma strigata</name>
    <dbReference type="NCBI Taxonomy" id="1606541"/>
    <lineage>
        <taxon>Eukaryota</taxon>
        <taxon>Sar</taxon>
        <taxon>Stramenopiles</taxon>
        <taxon>Ochrophyta</taxon>
        <taxon>Bolidophyceae</taxon>
        <taxon>Parmales</taxon>
        <taxon>Triparmaceae</taxon>
        <taxon>Triparma</taxon>
    </lineage>
</organism>
<dbReference type="AlphaFoldDB" id="A0A9W7AIN9"/>
<dbReference type="OrthoDB" id="1700726at2759"/>
<dbReference type="SUPFAM" id="SSF56801">
    <property type="entry name" value="Acetyl-CoA synthetase-like"/>
    <property type="match status" value="1"/>
</dbReference>
<name>A0A9W7AIN9_9STRA</name>
<feature type="signal peptide" evidence="1">
    <location>
        <begin position="1"/>
        <end position="26"/>
    </location>
</feature>
<dbReference type="Gene3D" id="3.40.50.12780">
    <property type="entry name" value="N-terminal domain of ligase-like"/>
    <property type="match status" value="1"/>
</dbReference>
<keyword evidence="1" id="KW-0732">Signal</keyword>
<dbReference type="Pfam" id="PF00501">
    <property type="entry name" value="AMP-binding"/>
    <property type="match status" value="1"/>
</dbReference>
<evidence type="ECO:0000313" key="4">
    <source>
        <dbReference type="Proteomes" id="UP001165085"/>
    </source>
</evidence>
<evidence type="ECO:0000256" key="1">
    <source>
        <dbReference type="SAM" id="SignalP"/>
    </source>
</evidence>
<dbReference type="InterPro" id="IPR052987">
    <property type="entry name" value="Chloroplast_AMP-bd_Enzymes"/>
</dbReference>
<keyword evidence="4" id="KW-1185">Reference proteome</keyword>
<evidence type="ECO:0000313" key="3">
    <source>
        <dbReference type="EMBL" id="GMH72494.1"/>
    </source>
</evidence>
<dbReference type="PROSITE" id="PS00455">
    <property type="entry name" value="AMP_BINDING"/>
    <property type="match status" value="1"/>
</dbReference>
<accession>A0A9W7AIN9</accession>
<feature type="domain" description="AMP-dependent synthetase/ligase" evidence="2">
    <location>
        <begin position="156"/>
        <end position="621"/>
    </location>
</feature>
<gene>
    <name evidence="3" type="ORF">TrST_g6776</name>
</gene>
<dbReference type="InterPro" id="IPR000873">
    <property type="entry name" value="AMP-dep_synth/lig_dom"/>
</dbReference>
<comment type="caution">
    <text evidence="3">The sequence shown here is derived from an EMBL/GenBank/DDBJ whole genome shotgun (WGS) entry which is preliminary data.</text>
</comment>
<reference evidence="4" key="1">
    <citation type="journal article" date="2023" name="Commun. Biol.">
        <title>Genome analysis of Parmales, the sister group of diatoms, reveals the evolutionary specialization of diatoms from phago-mixotrophs to photoautotrophs.</title>
        <authorList>
            <person name="Ban H."/>
            <person name="Sato S."/>
            <person name="Yoshikawa S."/>
            <person name="Yamada K."/>
            <person name="Nakamura Y."/>
            <person name="Ichinomiya M."/>
            <person name="Sato N."/>
            <person name="Blanc-Mathieu R."/>
            <person name="Endo H."/>
            <person name="Kuwata A."/>
            <person name="Ogata H."/>
        </authorList>
    </citation>
    <scope>NUCLEOTIDE SEQUENCE [LARGE SCALE GENOMIC DNA]</scope>
    <source>
        <strain evidence="4">NIES 3701</strain>
    </source>
</reference>
<dbReference type="PANTHER" id="PTHR43813">
    <property type="entry name" value="ACYL-ACTIVATING ENZYME 16, CHLOROPLASTIC-RELATED"/>
    <property type="match status" value="1"/>
</dbReference>